<gene>
    <name evidence="2" type="ORF">JI742_03195</name>
</gene>
<feature type="compositionally biased region" description="Low complexity" evidence="1">
    <location>
        <begin position="118"/>
        <end position="129"/>
    </location>
</feature>
<evidence type="ECO:0000313" key="2">
    <source>
        <dbReference type="EMBL" id="MBL0718888.1"/>
    </source>
</evidence>
<sequence>MPTSEVIAGLLALGVLRPEEVRAVEPLLSGHPDMRGRLDAWQRAVQDAGLAEVDADGEGDDAWSRLEAQLSREAEQRLLLLQRYPEFRDEALRLVALLRLLLRRLRELRQAQAQGLALDAPASARAAGPRGLGGGFPSGFRNEDASP</sequence>
<dbReference type="EMBL" id="JAERRA010000001">
    <property type="protein sequence ID" value="MBL0718888.1"/>
    <property type="molecule type" value="Genomic_DNA"/>
</dbReference>
<proteinExistence type="predicted"/>
<feature type="region of interest" description="Disordered" evidence="1">
    <location>
        <begin position="118"/>
        <end position="147"/>
    </location>
</feature>
<protein>
    <submittedName>
        <fullName evidence="2">Uncharacterized protein</fullName>
    </submittedName>
</protein>
<name>A0A9X0XF88_9BURK</name>
<dbReference type="AlphaFoldDB" id="A0A9X0XF88"/>
<comment type="caution">
    <text evidence="2">The sequence shown here is derived from an EMBL/GenBank/DDBJ whole genome shotgun (WGS) entry which is preliminary data.</text>
</comment>
<dbReference type="RefSeq" id="WP_201823941.1">
    <property type="nucleotide sequence ID" value="NZ_JAERRA010000001.1"/>
</dbReference>
<organism evidence="2 3">
    <name type="scientific">Aquariibacter lacus</name>
    <dbReference type="NCBI Taxonomy" id="2801332"/>
    <lineage>
        <taxon>Bacteria</taxon>
        <taxon>Pseudomonadati</taxon>
        <taxon>Pseudomonadota</taxon>
        <taxon>Betaproteobacteria</taxon>
        <taxon>Burkholderiales</taxon>
        <taxon>Sphaerotilaceae</taxon>
        <taxon>Aquariibacter</taxon>
    </lineage>
</organism>
<keyword evidence="3" id="KW-1185">Reference proteome</keyword>
<evidence type="ECO:0000256" key="1">
    <source>
        <dbReference type="SAM" id="MobiDB-lite"/>
    </source>
</evidence>
<accession>A0A9X0XF88</accession>
<reference evidence="2 3" key="1">
    <citation type="submission" date="2021-01" db="EMBL/GenBank/DDBJ databases">
        <title>Piscinibacter sp. Jin2 Genome sequencing and assembly.</title>
        <authorList>
            <person name="Kim I."/>
        </authorList>
    </citation>
    <scope>NUCLEOTIDE SEQUENCE [LARGE SCALE GENOMIC DNA]</scope>
    <source>
        <strain evidence="2 3">Jin2</strain>
    </source>
</reference>
<dbReference type="Proteomes" id="UP000643207">
    <property type="component" value="Unassembled WGS sequence"/>
</dbReference>
<evidence type="ECO:0000313" key="3">
    <source>
        <dbReference type="Proteomes" id="UP000643207"/>
    </source>
</evidence>